<dbReference type="InterPro" id="IPR050925">
    <property type="entry name" value="Rhomboid_protease_S54"/>
</dbReference>
<feature type="transmembrane region" description="Helical" evidence="7">
    <location>
        <begin position="75"/>
        <end position="94"/>
    </location>
</feature>
<comment type="similarity">
    <text evidence="2">Belongs to the peptidase S54 family.</text>
</comment>
<keyword evidence="5 7" id="KW-1133">Transmembrane helix</keyword>
<comment type="subcellular location">
    <subcellularLocation>
        <location evidence="1">Membrane</location>
        <topology evidence="1">Multi-pass membrane protein</topology>
    </subcellularLocation>
</comment>
<evidence type="ECO:0000256" key="6">
    <source>
        <dbReference type="ARBA" id="ARBA00023136"/>
    </source>
</evidence>
<comment type="caution">
    <text evidence="9">The sequence shown here is derived from an EMBL/GenBank/DDBJ whole genome shotgun (WGS) entry which is preliminary data.</text>
</comment>
<evidence type="ECO:0000256" key="7">
    <source>
        <dbReference type="SAM" id="Phobius"/>
    </source>
</evidence>
<evidence type="ECO:0000313" key="10">
    <source>
        <dbReference type="Proteomes" id="UP000530928"/>
    </source>
</evidence>
<feature type="transmembrane region" description="Helical" evidence="7">
    <location>
        <begin position="236"/>
        <end position="255"/>
    </location>
</feature>
<dbReference type="Proteomes" id="UP000530928">
    <property type="component" value="Unassembled WGS sequence"/>
</dbReference>
<feature type="transmembrane region" description="Helical" evidence="7">
    <location>
        <begin position="204"/>
        <end position="224"/>
    </location>
</feature>
<reference evidence="9 10" key="1">
    <citation type="submission" date="2020-07" db="EMBL/GenBank/DDBJ databases">
        <title>Genomic Encyclopedia of Type Strains, Phase IV (KMG-IV): sequencing the most valuable type-strain genomes for metagenomic binning, comparative biology and taxonomic classification.</title>
        <authorList>
            <person name="Goeker M."/>
        </authorList>
    </citation>
    <scope>NUCLEOTIDE SEQUENCE [LARGE SCALE GENOMIC DNA]</scope>
    <source>
        <strain evidence="9 10">DSM 45533</strain>
    </source>
</reference>
<proteinExistence type="inferred from homology"/>
<dbReference type="PANTHER" id="PTHR43731:SF14">
    <property type="entry name" value="PRESENILIN-ASSOCIATED RHOMBOID-LIKE PROTEIN, MITOCHONDRIAL"/>
    <property type="match status" value="1"/>
</dbReference>
<evidence type="ECO:0000256" key="5">
    <source>
        <dbReference type="ARBA" id="ARBA00022989"/>
    </source>
</evidence>
<evidence type="ECO:0000256" key="4">
    <source>
        <dbReference type="ARBA" id="ARBA00022801"/>
    </source>
</evidence>
<feature type="transmembrane region" description="Helical" evidence="7">
    <location>
        <begin position="178"/>
        <end position="197"/>
    </location>
</feature>
<keyword evidence="9" id="KW-0645">Protease</keyword>
<name>A0A7W0HQJ3_9ACTN</name>
<evidence type="ECO:0000256" key="3">
    <source>
        <dbReference type="ARBA" id="ARBA00022692"/>
    </source>
</evidence>
<dbReference type="EMBL" id="JACDUR010000003">
    <property type="protein sequence ID" value="MBA2891701.1"/>
    <property type="molecule type" value="Genomic_DNA"/>
</dbReference>
<dbReference type="InterPro" id="IPR022764">
    <property type="entry name" value="Peptidase_S54_rhomboid_dom"/>
</dbReference>
<organism evidence="9 10">
    <name type="scientific">Nonomuraea soli</name>
    <dbReference type="NCBI Taxonomy" id="1032476"/>
    <lineage>
        <taxon>Bacteria</taxon>
        <taxon>Bacillati</taxon>
        <taxon>Actinomycetota</taxon>
        <taxon>Actinomycetes</taxon>
        <taxon>Streptosporangiales</taxon>
        <taxon>Streptosporangiaceae</taxon>
        <taxon>Nonomuraea</taxon>
    </lineage>
</organism>
<evidence type="ECO:0000259" key="8">
    <source>
        <dbReference type="Pfam" id="PF01694"/>
    </source>
</evidence>
<dbReference type="GO" id="GO:0004252">
    <property type="term" value="F:serine-type endopeptidase activity"/>
    <property type="evidence" value="ECO:0007669"/>
    <property type="project" value="InterPro"/>
</dbReference>
<dbReference type="AlphaFoldDB" id="A0A7W0HQJ3"/>
<feature type="transmembrane region" description="Helical" evidence="7">
    <location>
        <begin position="154"/>
        <end position="172"/>
    </location>
</feature>
<gene>
    <name evidence="9" type="ORF">HNR30_003042</name>
</gene>
<keyword evidence="4" id="KW-0378">Hydrolase</keyword>
<dbReference type="SUPFAM" id="SSF144091">
    <property type="entry name" value="Rhomboid-like"/>
    <property type="match status" value="1"/>
</dbReference>
<evidence type="ECO:0000313" key="9">
    <source>
        <dbReference type="EMBL" id="MBA2891701.1"/>
    </source>
</evidence>
<feature type="transmembrane region" description="Helical" evidence="7">
    <location>
        <begin position="114"/>
        <end position="142"/>
    </location>
</feature>
<dbReference type="Pfam" id="PF01694">
    <property type="entry name" value="Rhomboid"/>
    <property type="match status" value="1"/>
</dbReference>
<feature type="transmembrane region" description="Helical" evidence="7">
    <location>
        <begin position="262"/>
        <end position="281"/>
    </location>
</feature>
<keyword evidence="3 7" id="KW-0812">Transmembrane</keyword>
<accession>A0A7W0HQJ3</accession>
<dbReference type="Gene3D" id="1.20.1540.10">
    <property type="entry name" value="Rhomboid-like"/>
    <property type="match status" value="1"/>
</dbReference>
<dbReference type="RefSeq" id="WP_181610469.1">
    <property type="nucleotide sequence ID" value="NZ_BAABAM010000002.1"/>
</dbReference>
<dbReference type="GO" id="GO:0016020">
    <property type="term" value="C:membrane"/>
    <property type="evidence" value="ECO:0007669"/>
    <property type="project" value="UniProtKB-SubCell"/>
</dbReference>
<protein>
    <submittedName>
        <fullName evidence="9">Membrane associated rhomboid family serine protease</fullName>
    </submittedName>
</protein>
<dbReference type="PANTHER" id="PTHR43731">
    <property type="entry name" value="RHOMBOID PROTEASE"/>
    <property type="match status" value="1"/>
</dbReference>
<dbReference type="InterPro" id="IPR035952">
    <property type="entry name" value="Rhomboid-like_sf"/>
</dbReference>
<evidence type="ECO:0000256" key="1">
    <source>
        <dbReference type="ARBA" id="ARBA00004141"/>
    </source>
</evidence>
<sequence>MTSQPSQPSETVPTCYRHNDRETWVRCQRCNRPICPDCMQNASVGFQCPECVAQGNKSVRQARSTFGGAVVAKPVVTYTILGLIALMFAGQYLTNDRLTAELAMNPLAVVGLGQYYRLITSAFLHFGFIHILFNGYALWAIGPYLERAFGHWRFAALYLLSALGGSTLAYWLDAPNTWSVGASGAVYGLFAAVFVVGRKLNMDVRGVVVLIAINLAITFLPWIIPGVFGGTMLSWTAHLGGLATGAVVSAALAYAPKKSRSLVQVAAIVGVLAVLVILVAIRSAQFSL</sequence>
<keyword evidence="10" id="KW-1185">Reference proteome</keyword>
<dbReference type="GO" id="GO:0006508">
    <property type="term" value="P:proteolysis"/>
    <property type="evidence" value="ECO:0007669"/>
    <property type="project" value="UniProtKB-KW"/>
</dbReference>
<keyword evidence="6 7" id="KW-0472">Membrane</keyword>
<feature type="domain" description="Peptidase S54 rhomboid" evidence="8">
    <location>
        <begin position="113"/>
        <end position="253"/>
    </location>
</feature>
<evidence type="ECO:0000256" key="2">
    <source>
        <dbReference type="ARBA" id="ARBA00009045"/>
    </source>
</evidence>